<dbReference type="AlphaFoldDB" id="A0A0F9HPK9"/>
<proteinExistence type="predicted"/>
<name>A0A0F9HPK9_9ZZZZ</name>
<organism evidence="1">
    <name type="scientific">marine sediment metagenome</name>
    <dbReference type="NCBI Taxonomy" id="412755"/>
    <lineage>
        <taxon>unclassified sequences</taxon>
        <taxon>metagenomes</taxon>
        <taxon>ecological metagenomes</taxon>
    </lineage>
</organism>
<reference evidence="1" key="1">
    <citation type="journal article" date="2015" name="Nature">
        <title>Complex archaea that bridge the gap between prokaryotes and eukaryotes.</title>
        <authorList>
            <person name="Spang A."/>
            <person name="Saw J.H."/>
            <person name="Jorgensen S.L."/>
            <person name="Zaremba-Niedzwiedzka K."/>
            <person name="Martijn J."/>
            <person name="Lind A.E."/>
            <person name="van Eijk R."/>
            <person name="Schleper C."/>
            <person name="Guy L."/>
            <person name="Ettema T.J."/>
        </authorList>
    </citation>
    <scope>NUCLEOTIDE SEQUENCE</scope>
</reference>
<accession>A0A0F9HPK9</accession>
<comment type="caution">
    <text evidence="1">The sequence shown here is derived from an EMBL/GenBank/DDBJ whole genome shotgun (WGS) entry which is preliminary data.</text>
</comment>
<evidence type="ECO:0000313" key="1">
    <source>
        <dbReference type="EMBL" id="KKM17067.1"/>
    </source>
</evidence>
<dbReference type="EMBL" id="LAZR01014532">
    <property type="protein sequence ID" value="KKM17067.1"/>
    <property type="molecule type" value="Genomic_DNA"/>
</dbReference>
<protein>
    <submittedName>
        <fullName evidence="1">Uncharacterized protein</fullName>
    </submittedName>
</protein>
<sequence>MYRGRYEEIATYTGLDGTTGTAFTIVAGGFTLTDGVLDLGQTFVPSSSRDDIGLSIGTRAAELDVTMAAAVSQHLEPIQINLNFIGSAPTSTSTVNAMYMQLTHDTTDMPNLRLKGADWTMTINKDLQDAYIFQGEIDFGSGINTIGGEAAVLGLTMNSGSGTLTGNRWGIVCVTTGSAGQTASLFLSHRGGTLTHSIYIEANSSQTITNAIYVNQPGTITNFLKFNAEGFVSATASGGATRSHKIQCNVGGSSYYMSLYTD</sequence>
<gene>
    <name evidence="1" type="ORF">LCGC14_1679460</name>
</gene>